<evidence type="ECO:0000256" key="1">
    <source>
        <dbReference type="SAM" id="MobiDB-lite"/>
    </source>
</evidence>
<sequence length="137" mass="14138">MNIWYVTEPFEVACVQVLDSPTSDDEEDNDVPNGDGPGSDDDGDDGDDNGVGPGGPGGFGAGAGGAHLKGRPCLSLLITTISIVSAFKKSLWLIINDLQGRSGTGPASDADVRFGPVHPPLFPNPEPEPPTKSPNLD</sequence>
<feature type="compositionally biased region" description="Acidic residues" evidence="1">
    <location>
        <begin position="38"/>
        <end position="48"/>
    </location>
</feature>
<dbReference type="Proteomes" id="UP001049176">
    <property type="component" value="Chromosome 6"/>
</dbReference>
<feature type="region of interest" description="Disordered" evidence="1">
    <location>
        <begin position="18"/>
        <end position="65"/>
    </location>
</feature>
<reference evidence="2" key="1">
    <citation type="journal article" date="2021" name="Genome Biol. Evol.">
        <title>The assembled and annotated genome of the fairy-ring fungus Marasmius oreades.</title>
        <authorList>
            <person name="Hiltunen M."/>
            <person name="Ament-Velasquez S.L."/>
            <person name="Johannesson H."/>
        </authorList>
    </citation>
    <scope>NUCLEOTIDE SEQUENCE</scope>
    <source>
        <strain evidence="2">03SP1</strain>
    </source>
</reference>
<feature type="region of interest" description="Disordered" evidence="1">
    <location>
        <begin position="99"/>
        <end position="137"/>
    </location>
</feature>
<evidence type="ECO:0000313" key="3">
    <source>
        <dbReference type="Proteomes" id="UP001049176"/>
    </source>
</evidence>
<dbReference type="GeneID" id="66079518"/>
<accession>A0A9P7RXS7</accession>
<name>A0A9P7RXS7_9AGAR</name>
<gene>
    <name evidence="2" type="ORF">E1B28_010442</name>
</gene>
<evidence type="ECO:0000313" key="2">
    <source>
        <dbReference type="EMBL" id="KAG7091405.1"/>
    </source>
</evidence>
<proteinExistence type="predicted"/>
<protein>
    <submittedName>
        <fullName evidence="2">Uncharacterized protein</fullName>
    </submittedName>
</protein>
<feature type="compositionally biased region" description="Pro residues" evidence="1">
    <location>
        <begin position="117"/>
        <end position="137"/>
    </location>
</feature>
<keyword evidence="3" id="KW-1185">Reference proteome</keyword>
<dbReference type="RefSeq" id="XP_043007875.1">
    <property type="nucleotide sequence ID" value="XM_043155409.1"/>
</dbReference>
<feature type="compositionally biased region" description="Gly residues" evidence="1">
    <location>
        <begin position="49"/>
        <end position="65"/>
    </location>
</feature>
<dbReference type="EMBL" id="CM032186">
    <property type="protein sequence ID" value="KAG7091405.1"/>
    <property type="molecule type" value="Genomic_DNA"/>
</dbReference>
<comment type="caution">
    <text evidence="2">The sequence shown here is derived from an EMBL/GenBank/DDBJ whole genome shotgun (WGS) entry which is preliminary data.</text>
</comment>
<dbReference type="AlphaFoldDB" id="A0A9P7RXS7"/>
<organism evidence="2 3">
    <name type="scientific">Marasmius oreades</name>
    <name type="common">fairy-ring Marasmius</name>
    <dbReference type="NCBI Taxonomy" id="181124"/>
    <lineage>
        <taxon>Eukaryota</taxon>
        <taxon>Fungi</taxon>
        <taxon>Dikarya</taxon>
        <taxon>Basidiomycota</taxon>
        <taxon>Agaricomycotina</taxon>
        <taxon>Agaricomycetes</taxon>
        <taxon>Agaricomycetidae</taxon>
        <taxon>Agaricales</taxon>
        <taxon>Marasmiineae</taxon>
        <taxon>Marasmiaceae</taxon>
        <taxon>Marasmius</taxon>
    </lineage>
</organism>
<dbReference type="KEGG" id="more:E1B28_010442"/>